<keyword evidence="7" id="KW-1185">Reference proteome</keyword>
<reference evidence="6" key="1">
    <citation type="submission" date="2018-03" db="EMBL/GenBank/DDBJ databases">
        <authorList>
            <person name="Guldener U."/>
        </authorList>
    </citation>
    <scope>NUCLEOTIDE SEQUENCE</scope>
</reference>
<dbReference type="PRINTS" id="PR00420">
    <property type="entry name" value="RNGMNOXGNASE"/>
</dbReference>
<evidence type="ECO:0000256" key="1">
    <source>
        <dbReference type="ARBA" id="ARBA00022630"/>
    </source>
</evidence>
<gene>
    <name evidence="6" type="ORF">FTOL_08364</name>
</gene>
<keyword evidence="2" id="KW-0274">FAD</keyword>
<dbReference type="Pfam" id="PF01494">
    <property type="entry name" value="FAD_binding_3"/>
    <property type="match status" value="1"/>
</dbReference>
<evidence type="ECO:0000256" key="3">
    <source>
        <dbReference type="ARBA" id="ARBA00023002"/>
    </source>
</evidence>
<dbReference type="Proteomes" id="UP001187734">
    <property type="component" value="Unassembled WGS sequence"/>
</dbReference>
<comment type="caution">
    <text evidence="6">The sequence shown here is derived from an EMBL/GenBank/DDBJ whole genome shotgun (WGS) entry which is preliminary data.</text>
</comment>
<dbReference type="GO" id="GO:0004497">
    <property type="term" value="F:monooxygenase activity"/>
    <property type="evidence" value="ECO:0007669"/>
    <property type="project" value="UniProtKB-KW"/>
</dbReference>
<keyword evidence="1" id="KW-0285">Flavoprotein</keyword>
<keyword evidence="4" id="KW-0503">Monooxygenase</keyword>
<dbReference type="Gene3D" id="3.50.50.60">
    <property type="entry name" value="FAD/NAD(P)-binding domain"/>
    <property type="match status" value="1"/>
</dbReference>
<accession>A0AAE8SJX1</accession>
<protein>
    <submittedName>
        <fullName evidence="6">Related to tetracycline resistance protein from transposon Tn4351/Tn4400</fullName>
    </submittedName>
</protein>
<organism evidence="6 7">
    <name type="scientific">Fusarium torulosum</name>
    <dbReference type="NCBI Taxonomy" id="33205"/>
    <lineage>
        <taxon>Eukaryota</taxon>
        <taxon>Fungi</taxon>
        <taxon>Dikarya</taxon>
        <taxon>Ascomycota</taxon>
        <taxon>Pezizomycotina</taxon>
        <taxon>Sordariomycetes</taxon>
        <taxon>Hypocreomycetidae</taxon>
        <taxon>Hypocreales</taxon>
        <taxon>Nectriaceae</taxon>
        <taxon>Fusarium</taxon>
    </lineage>
</organism>
<dbReference type="InterPro" id="IPR002938">
    <property type="entry name" value="FAD-bd"/>
</dbReference>
<evidence type="ECO:0000256" key="4">
    <source>
        <dbReference type="ARBA" id="ARBA00023033"/>
    </source>
</evidence>
<evidence type="ECO:0000313" key="6">
    <source>
        <dbReference type="EMBL" id="SPJ79973.1"/>
    </source>
</evidence>
<dbReference type="EMBL" id="ONZP01000290">
    <property type="protein sequence ID" value="SPJ79973.1"/>
    <property type="molecule type" value="Genomic_DNA"/>
</dbReference>
<keyword evidence="3" id="KW-0560">Oxidoreductase</keyword>
<evidence type="ECO:0000259" key="5">
    <source>
        <dbReference type="Pfam" id="PF01494"/>
    </source>
</evidence>
<proteinExistence type="predicted"/>
<dbReference type="SUPFAM" id="SSF51905">
    <property type="entry name" value="FAD/NAD(P)-binding domain"/>
    <property type="match status" value="1"/>
</dbReference>
<dbReference type="AlphaFoldDB" id="A0AAE8SJX1"/>
<feature type="domain" description="FAD-binding" evidence="5">
    <location>
        <begin position="9"/>
        <end position="177"/>
    </location>
</feature>
<dbReference type="InterPro" id="IPR036188">
    <property type="entry name" value="FAD/NAD-bd_sf"/>
</dbReference>
<sequence length="428" mass="47306">MASSTVPPIAIIGGGPCGLTLARLLETAGINYVVFERDASPTSILRSQGGTLDIHEGTGQEALRRAGLHDQFKSLARCDAITMTLMDSRGESRASFADDNGEARPEIDRQQLRQILLDSIPADRVRWGKTINTVERKEDEHRGGAYAWTLNFRDGSAESGFRLIVGADGAWSKIRPLITDAKPVYSGKAFLEGRISPGNRQYESAQQMAGKGLAMVMSAKSTLAIQQMSDASYRVYLGILAPEYLTQPGGDADPKDMSKVWKTMLGPGGFYADWAKDLRDLIEASEGPWRSWPLYRLDKDVFSSETRCTGSKGEQSVQHHWKRTPGIVLLGDAAHLATPNGEGVNQAMYDSLVLFDQIISEAGAPQRRPYDWETDAAALERAIVAYETEMRPRAYEHIQSSIDMETMMYADDGAQQMIEMFQGFHNRE</sequence>
<dbReference type="PANTHER" id="PTHR46972">
    <property type="entry name" value="MONOOXYGENASE ASQM-RELATED"/>
    <property type="match status" value="1"/>
</dbReference>
<evidence type="ECO:0000313" key="7">
    <source>
        <dbReference type="Proteomes" id="UP001187734"/>
    </source>
</evidence>
<dbReference type="GO" id="GO:0071949">
    <property type="term" value="F:FAD binding"/>
    <property type="evidence" value="ECO:0007669"/>
    <property type="project" value="InterPro"/>
</dbReference>
<evidence type="ECO:0000256" key="2">
    <source>
        <dbReference type="ARBA" id="ARBA00022827"/>
    </source>
</evidence>
<name>A0AAE8SJX1_9HYPO</name>
<dbReference type="PANTHER" id="PTHR46972:SF1">
    <property type="entry name" value="FAD DEPENDENT OXIDOREDUCTASE DOMAIN-CONTAINING PROTEIN"/>
    <property type="match status" value="1"/>
</dbReference>